<dbReference type="EMBL" id="CFOE01001056">
    <property type="protein sequence ID" value="CFE47749.1"/>
    <property type="molecule type" value="Genomic_DNA"/>
</dbReference>
<proteinExistence type="predicted"/>
<dbReference type="EMBL" id="CSAJ01000568">
    <property type="protein sequence ID" value="COW89331.1"/>
    <property type="molecule type" value="Genomic_DNA"/>
</dbReference>
<evidence type="ECO:0000313" key="4">
    <source>
        <dbReference type="EMBL" id="COW89331.1"/>
    </source>
</evidence>
<dbReference type="Proteomes" id="UP000039217">
    <property type="component" value="Unassembled WGS sequence"/>
</dbReference>
<evidence type="ECO:0000313" key="10">
    <source>
        <dbReference type="Proteomes" id="UP000049023"/>
    </source>
</evidence>
<reference evidence="6 7" key="1">
    <citation type="submission" date="2015-03" db="EMBL/GenBank/DDBJ databases">
        <authorList>
            <consortium name="Pathogen Informatics"/>
        </authorList>
    </citation>
    <scope>NUCLEOTIDE SEQUENCE [LARGE SCALE GENOMIC DNA]</scope>
    <source>
        <strain evidence="2 10">Bir 187</strain>
        <strain evidence="3 6">D00501624</strain>
        <strain evidence="1 8">G09901357</strain>
        <strain evidence="4 7">M09401471</strain>
        <strain evidence="5 9">P00601463</strain>
    </source>
</reference>
<evidence type="ECO:0000313" key="9">
    <source>
        <dbReference type="Proteomes" id="UP000048600"/>
    </source>
</evidence>
<evidence type="ECO:0000313" key="3">
    <source>
        <dbReference type="EMBL" id="CNV68361.1"/>
    </source>
</evidence>
<dbReference type="EMBL" id="CHKL01001135">
    <property type="protein sequence ID" value="COX72814.1"/>
    <property type="molecule type" value="Genomic_DNA"/>
</dbReference>
<sequence length="118" mass="12340">MADSELLITRRDASSAYPAAAAAPRAITPIPLRLCSISRAESPILRTSAPATPSGYGRSDPVTSARRNGIEYMTPRIPPSAHTAAVVQYGNPLHQPIMSSAGNTKMIDDSVPAADAIV</sequence>
<evidence type="ECO:0000313" key="8">
    <source>
        <dbReference type="Proteomes" id="UP000048289"/>
    </source>
</evidence>
<evidence type="ECO:0000313" key="2">
    <source>
        <dbReference type="EMBL" id="CKS20827.1"/>
    </source>
</evidence>
<evidence type="ECO:0000313" key="1">
    <source>
        <dbReference type="EMBL" id="CFE47749.1"/>
    </source>
</evidence>
<evidence type="ECO:0000313" key="7">
    <source>
        <dbReference type="Proteomes" id="UP000044938"/>
    </source>
</evidence>
<dbReference type="Proteomes" id="UP000048289">
    <property type="component" value="Unassembled WGS sequence"/>
</dbReference>
<dbReference type="EMBL" id="CNFU01000620">
    <property type="protein sequence ID" value="CKS20827.1"/>
    <property type="molecule type" value="Genomic_DNA"/>
</dbReference>
<protein>
    <submittedName>
        <fullName evidence="3">Uncharacterized protein</fullName>
    </submittedName>
</protein>
<dbReference type="AlphaFoldDB" id="A0A655FG07"/>
<evidence type="ECO:0000313" key="5">
    <source>
        <dbReference type="EMBL" id="COX72814.1"/>
    </source>
</evidence>
<dbReference type="Proteomes" id="UP000044938">
    <property type="component" value="Unassembled WGS sequence"/>
</dbReference>
<dbReference type="Proteomes" id="UP000048600">
    <property type="component" value="Unassembled WGS sequence"/>
</dbReference>
<dbReference type="EMBL" id="CQQC01001147">
    <property type="protein sequence ID" value="CNV68361.1"/>
    <property type="molecule type" value="Genomic_DNA"/>
</dbReference>
<gene>
    <name evidence="3" type="ORF">ERS007661_02925</name>
    <name evidence="1" type="ORF">ERS007681_04402</name>
    <name evidence="4" type="ORF">ERS007720_03493</name>
    <name evidence="5" type="ORF">ERS007741_04687</name>
    <name evidence="2" type="ORF">ERS027661_02746</name>
</gene>
<accession>A0A655FG07</accession>
<dbReference type="Proteomes" id="UP000049023">
    <property type="component" value="Unassembled WGS sequence"/>
</dbReference>
<organism evidence="3 6">
    <name type="scientific">Mycobacterium tuberculosis</name>
    <dbReference type="NCBI Taxonomy" id="1773"/>
    <lineage>
        <taxon>Bacteria</taxon>
        <taxon>Bacillati</taxon>
        <taxon>Actinomycetota</taxon>
        <taxon>Actinomycetes</taxon>
        <taxon>Mycobacteriales</taxon>
        <taxon>Mycobacteriaceae</taxon>
        <taxon>Mycobacterium</taxon>
        <taxon>Mycobacterium tuberculosis complex</taxon>
    </lineage>
</organism>
<name>A0A655FG07_MYCTX</name>
<evidence type="ECO:0000313" key="6">
    <source>
        <dbReference type="Proteomes" id="UP000039217"/>
    </source>
</evidence>